<accession>A0A367X8G8</accession>
<organism evidence="2 3">
    <name type="scientific">Thalassospira profundimaris</name>
    <dbReference type="NCBI Taxonomy" id="502049"/>
    <lineage>
        <taxon>Bacteria</taxon>
        <taxon>Pseudomonadati</taxon>
        <taxon>Pseudomonadota</taxon>
        <taxon>Alphaproteobacteria</taxon>
        <taxon>Rhodospirillales</taxon>
        <taxon>Thalassospiraceae</taxon>
        <taxon>Thalassospira</taxon>
    </lineage>
</organism>
<evidence type="ECO:0000313" key="3">
    <source>
        <dbReference type="Proteomes" id="UP000252255"/>
    </source>
</evidence>
<feature type="region of interest" description="Disordered" evidence="1">
    <location>
        <begin position="40"/>
        <end position="61"/>
    </location>
</feature>
<sequence>MQLKLTAREICAKKQKISQIRPGRDPNQVFRLIVAFGQKKGVRPGGRTGRQRSDDLEREER</sequence>
<reference evidence="2 3" key="1">
    <citation type="submission" date="2014-07" db="EMBL/GenBank/DDBJ databases">
        <title>Draft genome sequence of Thalassospira profundimaris PR54-5.</title>
        <authorList>
            <person name="Lai Q."/>
            <person name="Shao Z."/>
        </authorList>
    </citation>
    <scope>NUCLEOTIDE SEQUENCE [LARGE SCALE GENOMIC DNA]</scope>
    <source>
        <strain evidence="2 3">PR54-5</strain>
    </source>
</reference>
<comment type="caution">
    <text evidence="2">The sequence shown here is derived from an EMBL/GenBank/DDBJ whole genome shotgun (WGS) entry which is preliminary data.</text>
</comment>
<gene>
    <name evidence="2" type="ORF">TH30_01810</name>
</gene>
<name>A0A367X8G8_9PROT</name>
<feature type="compositionally biased region" description="Basic and acidic residues" evidence="1">
    <location>
        <begin position="51"/>
        <end position="61"/>
    </location>
</feature>
<dbReference type="EMBL" id="JPWI01000001">
    <property type="protein sequence ID" value="RCK49091.1"/>
    <property type="molecule type" value="Genomic_DNA"/>
</dbReference>
<evidence type="ECO:0000256" key="1">
    <source>
        <dbReference type="SAM" id="MobiDB-lite"/>
    </source>
</evidence>
<dbReference type="AlphaFoldDB" id="A0A367X8G8"/>
<protein>
    <submittedName>
        <fullName evidence="2">Uncharacterized protein</fullName>
    </submittedName>
</protein>
<dbReference type="Proteomes" id="UP000252255">
    <property type="component" value="Unassembled WGS sequence"/>
</dbReference>
<proteinExistence type="predicted"/>
<evidence type="ECO:0000313" key="2">
    <source>
        <dbReference type="EMBL" id="RCK49091.1"/>
    </source>
</evidence>